<organism evidence="2 3">
    <name type="scientific">Halorubrum glutamatedens</name>
    <dbReference type="NCBI Taxonomy" id="2707018"/>
    <lineage>
        <taxon>Archaea</taxon>
        <taxon>Methanobacteriati</taxon>
        <taxon>Methanobacteriota</taxon>
        <taxon>Stenosarchaea group</taxon>
        <taxon>Halobacteria</taxon>
        <taxon>Halobacteriales</taxon>
        <taxon>Haloferacaceae</taxon>
        <taxon>Halorubrum</taxon>
    </lineage>
</organism>
<feature type="domain" description="DUF7311" evidence="1">
    <location>
        <begin position="1"/>
        <end position="159"/>
    </location>
</feature>
<name>A0ABD5QLY5_9EURY</name>
<keyword evidence="3" id="KW-1185">Reference proteome</keyword>
<evidence type="ECO:0000259" key="1">
    <source>
        <dbReference type="Pfam" id="PF23993"/>
    </source>
</evidence>
<gene>
    <name evidence="2" type="ORF">ACFPJA_00095</name>
</gene>
<dbReference type="AlphaFoldDB" id="A0ABD5QLY5"/>
<dbReference type="Proteomes" id="UP001596145">
    <property type="component" value="Unassembled WGS sequence"/>
</dbReference>
<dbReference type="InterPro" id="IPR055735">
    <property type="entry name" value="DUF7311"/>
</dbReference>
<dbReference type="Pfam" id="PF23993">
    <property type="entry name" value="DUF7311"/>
    <property type="match status" value="1"/>
</dbReference>
<evidence type="ECO:0000313" key="3">
    <source>
        <dbReference type="Proteomes" id="UP001596145"/>
    </source>
</evidence>
<dbReference type="EMBL" id="JBHSKV010000001">
    <property type="protein sequence ID" value="MFC5133128.1"/>
    <property type="molecule type" value="Genomic_DNA"/>
</dbReference>
<comment type="caution">
    <text evidence="2">The sequence shown here is derived from an EMBL/GenBank/DDBJ whole genome shotgun (WGS) entry which is preliminary data.</text>
</comment>
<protein>
    <recommendedName>
        <fullName evidence="1">DUF7311 domain-containing protein</fullName>
    </recommendedName>
</protein>
<accession>A0ABD5QLY5</accession>
<dbReference type="RefSeq" id="WP_122104173.1">
    <property type="nucleotide sequence ID" value="NZ_JBHSKV010000001.1"/>
</dbReference>
<evidence type="ECO:0000313" key="2">
    <source>
        <dbReference type="EMBL" id="MFC5133128.1"/>
    </source>
</evidence>
<proteinExistence type="predicted"/>
<reference evidence="2 3" key="1">
    <citation type="journal article" date="2019" name="Int. J. Syst. Evol. Microbiol.">
        <title>The Global Catalogue of Microorganisms (GCM) 10K type strain sequencing project: providing services to taxonomists for standard genome sequencing and annotation.</title>
        <authorList>
            <consortium name="The Broad Institute Genomics Platform"/>
            <consortium name="The Broad Institute Genome Sequencing Center for Infectious Disease"/>
            <person name="Wu L."/>
            <person name="Ma J."/>
        </authorList>
    </citation>
    <scope>NUCLEOTIDE SEQUENCE [LARGE SCALE GENOMIC DNA]</scope>
    <source>
        <strain evidence="2 3">CGMCC 1.16026</strain>
    </source>
</reference>
<sequence>MIRVVLTVLLAVALLAVSMPTLEDARTDTTAERLGTETDRLERAAGGLAADSVAVGDPDLAARTSLVVSAPTGFAAAPIDRLALANPSRTEVAAADRLSEGTVVLVYRLRHGPIRSVPVAPPTDAVGISLENGPIELDSGGATGLELRLVDEGGPTVRIVRVA</sequence>